<protein>
    <submittedName>
        <fullName evidence="6">Acetate operon repressor</fullName>
    </submittedName>
</protein>
<evidence type="ECO:0000313" key="6">
    <source>
        <dbReference type="EMBL" id="VTP02081.1"/>
    </source>
</evidence>
<dbReference type="SMART" id="SM00346">
    <property type="entry name" value="HTH_ICLR"/>
    <property type="match status" value="1"/>
</dbReference>
<dbReference type="SUPFAM" id="SSF46785">
    <property type="entry name" value="Winged helix' DNA-binding domain"/>
    <property type="match status" value="1"/>
</dbReference>
<proteinExistence type="predicted"/>
<reference evidence="6" key="1">
    <citation type="submission" date="2019-05" db="EMBL/GenBank/DDBJ databases">
        <authorList>
            <person name="Naeem R."/>
            <person name="Antony C."/>
            <person name="Guan Q."/>
        </authorList>
    </citation>
    <scope>NUCLEOTIDE SEQUENCE</scope>
    <source>
        <strain evidence="6">2</strain>
    </source>
</reference>
<dbReference type="GO" id="GO:0003700">
    <property type="term" value="F:DNA-binding transcription factor activity"/>
    <property type="evidence" value="ECO:0007669"/>
    <property type="project" value="TreeGrafter"/>
</dbReference>
<dbReference type="InterPro" id="IPR014757">
    <property type="entry name" value="Tscrpt_reg_IclR_C"/>
</dbReference>
<dbReference type="PANTHER" id="PTHR30136:SF24">
    <property type="entry name" value="HTH-TYPE TRANSCRIPTIONAL REPRESSOR ALLR"/>
    <property type="match status" value="1"/>
</dbReference>
<dbReference type="PANTHER" id="PTHR30136">
    <property type="entry name" value="HELIX-TURN-HELIX TRANSCRIPTIONAL REGULATOR, ICLR FAMILY"/>
    <property type="match status" value="1"/>
</dbReference>
<organism evidence="6">
    <name type="scientific">Mycobacterium riyadhense</name>
    <dbReference type="NCBI Taxonomy" id="486698"/>
    <lineage>
        <taxon>Bacteria</taxon>
        <taxon>Bacillati</taxon>
        <taxon>Actinomycetota</taxon>
        <taxon>Actinomycetes</taxon>
        <taxon>Mycobacteriales</taxon>
        <taxon>Mycobacteriaceae</taxon>
        <taxon>Mycobacterium</taxon>
    </lineage>
</organism>
<dbReference type="InterPro" id="IPR029016">
    <property type="entry name" value="GAF-like_dom_sf"/>
</dbReference>
<dbReference type="InterPro" id="IPR036390">
    <property type="entry name" value="WH_DNA-bd_sf"/>
</dbReference>
<dbReference type="InterPro" id="IPR050707">
    <property type="entry name" value="HTH_MetabolicPath_Reg"/>
</dbReference>
<keyword evidence="2" id="KW-0238">DNA-binding</keyword>
<evidence type="ECO:0000256" key="3">
    <source>
        <dbReference type="ARBA" id="ARBA00023163"/>
    </source>
</evidence>
<dbReference type="PROSITE" id="PS51078">
    <property type="entry name" value="ICLR_ED"/>
    <property type="match status" value="1"/>
</dbReference>
<dbReference type="Pfam" id="PF01614">
    <property type="entry name" value="IclR_C"/>
    <property type="match status" value="1"/>
</dbReference>
<dbReference type="Pfam" id="PF09339">
    <property type="entry name" value="HTH_IclR"/>
    <property type="match status" value="1"/>
</dbReference>
<accession>A0A653EYT2</accession>
<dbReference type="GO" id="GO:0045892">
    <property type="term" value="P:negative regulation of DNA-templated transcription"/>
    <property type="evidence" value="ECO:0007669"/>
    <property type="project" value="TreeGrafter"/>
</dbReference>
<dbReference type="AlphaFoldDB" id="A0A653EYT2"/>
<feature type="domain" description="HTH iclR-type" evidence="4">
    <location>
        <begin position="4"/>
        <end position="65"/>
    </location>
</feature>
<name>A0A653EYT2_9MYCO</name>
<dbReference type="Gene3D" id="1.10.10.10">
    <property type="entry name" value="Winged helix-like DNA-binding domain superfamily/Winged helix DNA-binding domain"/>
    <property type="match status" value="1"/>
</dbReference>
<sequence length="221" mass="23573">MTGSQTLARGLTALQLVAASPTGLTMQEVADHVGVHRTIAYRLLSTLTQFRLVSKGEDGRYRPAAGLAVLGASFDHNLRQVCLPTLRSLADELGTTVSLLVAEGDEQVAIAVIVPTQVAYQFAFHEGSRYPLDRGAAGIALLSSMPPRPGERDLVAAARERGWVMTHGEIEPNTYGLAVAVQRPAPSPPTCINLISHREDVVMRGKDAVIEAATRLSALLS</sequence>
<dbReference type="EMBL" id="LR589127">
    <property type="protein sequence ID" value="VTP02081.1"/>
    <property type="molecule type" value="Genomic_DNA"/>
</dbReference>
<keyword evidence="1" id="KW-0805">Transcription regulation</keyword>
<keyword evidence="3" id="KW-0804">Transcription</keyword>
<dbReference type="SUPFAM" id="SSF55781">
    <property type="entry name" value="GAF domain-like"/>
    <property type="match status" value="1"/>
</dbReference>
<dbReference type="PROSITE" id="PS51077">
    <property type="entry name" value="HTH_ICLR"/>
    <property type="match status" value="1"/>
</dbReference>
<gene>
    <name evidence="6" type="primary">iclR</name>
    <name evidence="6" type="ORF">BIN_B_04366</name>
</gene>
<evidence type="ECO:0000256" key="1">
    <source>
        <dbReference type="ARBA" id="ARBA00023015"/>
    </source>
</evidence>
<dbReference type="GO" id="GO:0003677">
    <property type="term" value="F:DNA binding"/>
    <property type="evidence" value="ECO:0007669"/>
    <property type="project" value="UniProtKB-KW"/>
</dbReference>
<dbReference type="InterPro" id="IPR036388">
    <property type="entry name" value="WH-like_DNA-bd_sf"/>
</dbReference>
<dbReference type="InterPro" id="IPR005471">
    <property type="entry name" value="Tscrpt_reg_IclR_N"/>
</dbReference>
<feature type="domain" description="IclR-ED" evidence="5">
    <location>
        <begin position="66"/>
        <end position="221"/>
    </location>
</feature>
<dbReference type="Gene3D" id="3.30.450.40">
    <property type="match status" value="2"/>
</dbReference>
<evidence type="ECO:0000259" key="4">
    <source>
        <dbReference type="PROSITE" id="PS51077"/>
    </source>
</evidence>
<evidence type="ECO:0000259" key="5">
    <source>
        <dbReference type="PROSITE" id="PS51078"/>
    </source>
</evidence>
<evidence type="ECO:0000256" key="2">
    <source>
        <dbReference type="ARBA" id="ARBA00023125"/>
    </source>
</evidence>
<dbReference type="RefSeq" id="WP_204801776.1">
    <property type="nucleotide sequence ID" value="NZ_CAJMWM010000001.1"/>
</dbReference>